<evidence type="ECO:0000259" key="1">
    <source>
        <dbReference type="PROSITE" id="PS50995"/>
    </source>
</evidence>
<dbReference type="AlphaFoldDB" id="A0A445MR19"/>
<dbReference type="SUPFAM" id="SSF46785">
    <property type="entry name" value="Winged helix' DNA-binding domain"/>
    <property type="match status" value="1"/>
</dbReference>
<dbReference type="SMART" id="SM00347">
    <property type="entry name" value="HTH_MARR"/>
    <property type="match status" value="1"/>
</dbReference>
<dbReference type="PROSITE" id="PS50995">
    <property type="entry name" value="HTH_MARR_2"/>
    <property type="match status" value="1"/>
</dbReference>
<dbReference type="Pfam" id="PF12802">
    <property type="entry name" value="MarR_2"/>
    <property type="match status" value="1"/>
</dbReference>
<accession>A0A445MR19</accession>
<dbReference type="EMBL" id="OJIN01000012">
    <property type="protein sequence ID" value="SPD71898.1"/>
    <property type="molecule type" value="Genomic_DNA"/>
</dbReference>
<feature type="domain" description="HTH marR-type" evidence="1">
    <location>
        <begin position="17"/>
        <end position="147"/>
    </location>
</feature>
<sequence length="156" mass="17803">MRVKIPKSKYSGKYPAKYLFCTLTTHLAKKVRLYYNKQLRPLGITSQQLVALGVLCFEEKDLSLGEFAKIARLKKSSAVSMIKRLEAMGLVKKEPHPSDARLVVLKVTDNTLELLPKLHEKVQRLEKHLETQIGSKKLLEFVENIYNIWGIAHLCG</sequence>
<dbReference type="InterPro" id="IPR000835">
    <property type="entry name" value="HTH_MarR-typ"/>
</dbReference>
<organism evidence="2">
    <name type="scientific">uncultured Desulfobacterium sp</name>
    <dbReference type="NCBI Taxonomy" id="201089"/>
    <lineage>
        <taxon>Bacteria</taxon>
        <taxon>Pseudomonadati</taxon>
        <taxon>Thermodesulfobacteriota</taxon>
        <taxon>Desulfobacteria</taxon>
        <taxon>Desulfobacterales</taxon>
        <taxon>Desulfobacteriaceae</taxon>
        <taxon>Desulfobacterium</taxon>
        <taxon>environmental samples</taxon>
    </lineage>
</organism>
<gene>
    <name evidence="2" type="ORF">PITCH_A1090025</name>
</gene>
<dbReference type="GO" id="GO:0006950">
    <property type="term" value="P:response to stress"/>
    <property type="evidence" value="ECO:0007669"/>
    <property type="project" value="TreeGrafter"/>
</dbReference>
<protein>
    <submittedName>
        <fullName evidence="2">Transcriptional regulator, MarR family</fullName>
    </submittedName>
</protein>
<dbReference type="PANTHER" id="PTHR33164:SF43">
    <property type="entry name" value="HTH-TYPE TRANSCRIPTIONAL REPRESSOR YETL"/>
    <property type="match status" value="1"/>
</dbReference>
<dbReference type="InterPro" id="IPR036388">
    <property type="entry name" value="WH-like_DNA-bd_sf"/>
</dbReference>
<dbReference type="PANTHER" id="PTHR33164">
    <property type="entry name" value="TRANSCRIPTIONAL REGULATOR, MARR FAMILY"/>
    <property type="match status" value="1"/>
</dbReference>
<dbReference type="InterPro" id="IPR036390">
    <property type="entry name" value="WH_DNA-bd_sf"/>
</dbReference>
<dbReference type="GO" id="GO:0003700">
    <property type="term" value="F:DNA-binding transcription factor activity"/>
    <property type="evidence" value="ECO:0007669"/>
    <property type="project" value="InterPro"/>
</dbReference>
<dbReference type="InterPro" id="IPR039422">
    <property type="entry name" value="MarR/SlyA-like"/>
</dbReference>
<proteinExistence type="predicted"/>
<name>A0A445MR19_9BACT</name>
<dbReference type="Gene3D" id="1.10.10.10">
    <property type="entry name" value="Winged helix-like DNA-binding domain superfamily/Winged helix DNA-binding domain"/>
    <property type="match status" value="1"/>
</dbReference>
<reference evidence="2" key="1">
    <citation type="submission" date="2018-01" db="EMBL/GenBank/DDBJ databases">
        <authorList>
            <person name="Regsiter A."/>
            <person name="William W."/>
        </authorList>
    </citation>
    <scope>NUCLEOTIDE SEQUENCE</scope>
    <source>
        <strain evidence="2">TRIP AH-1</strain>
    </source>
</reference>
<evidence type="ECO:0000313" key="2">
    <source>
        <dbReference type="EMBL" id="SPD71898.1"/>
    </source>
</evidence>